<reference evidence="1 2" key="2">
    <citation type="journal article" date="2017" name="Front. Plant Sci.">
        <title>Gene Classification and Mining of Molecular Markers Useful in Red Clover (Trifolium pratense) Breeding.</title>
        <authorList>
            <person name="Istvanek J."/>
            <person name="Dluhosova J."/>
            <person name="Dluhos P."/>
            <person name="Patkova L."/>
            <person name="Nedelnik J."/>
            <person name="Repkova J."/>
        </authorList>
    </citation>
    <scope>NUCLEOTIDE SEQUENCE [LARGE SCALE GENOMIC DNA]</scope>
    <source>
        <strain evidence="2">cv. Tatra</strain>
        <tissue evidence="1">Young leaves</tissue>
    </source>
</reference>
<gene>
    <name evidence="1" type="ORF">L195_g043005</name>
</gene>
<organism evidence="1 2">
    <name type="scientific">Trifolium pratense</name>
    <name type="common">Red clover</name>
    <dbReference type="NCBI Taxonomy" id="57577"/>
    <lineage>
        <taxon>Eukaryota</taxon>
        <taxon>Viridiplantae</taxon>
        <taxon>Streptophyta</taxon>
        <taxon>Embryophyta</taxon>
        <taxon>Tracheophyta</taxon>
        <taxon>Spermatophyta</taxon>
        <taxon>Magnoliopsida</taxon>
        <taxon>eudicotyledons</taxon>
        <taxon>Gunneridae</taxon>
        <taxon>Pentapetalae</taxon>
        <taxon>rosids</taxon>
        <taxon>fabids</taxon>
        <taxon>Fabales</taxon>
        <taxon>Fabaceae</taxon>
        <taxon>Papilionoideae</taxon>
        <taxon>50 kb inversion clade</taxon>
        <taxon>NPAAA clade</taxon>
        <taxon>Hologalegina</taxon>
        <taxon>IRL clade</taxon>
        <taxon>Trifolieae</taxon>
        <taxon>Trifolium</taxon>
    </lineage>
</organism>
<proteinExistence type="predicted"/>
<comment type="caution">
    <text evidence="1">The sequence shown here is derived from an EMBL/GenBank/DDBJ whole genome shotgun (WGS) entry which is preliminary data.</text>
</comment>
<evidence type="ECO:0000313" key="1">
    <source>
        <dbReference type="EMBL" id="PNX86922.1"/>
    </source>
</evidence>
<evidence type="ECO:0000313" key="2">
    <source>
        <dbReference type="Proteomes" id="UP000236291"/>
    </source>
</evidence>
<name>A0A2K3M7Y9_TRIPR</name>
<dbReference type="Proteomes" id="UP000236291">
    <property type="component" value="Unassembled WGS sequence"/>
</dbReference>
<sequence>MLVNRDGLWFQALAARYGVKRGRLREGGSRGSLWWGELLHTRDGGGESGEWWFGEHISKKVGDESGTYFWTGPWVDRTHLCERYKRLFDLAENKSTLVAVMFSLGWRQEGRRGCGSANRWPHLTLSGSFEGFHSRVVTLAGQATHQSKSGLSRHIITDDSLLCFWMWGGEVESAQHLFLSCSTFGSLWSLVTSWIDSSLVTAQTPSDHFV</sequence>
<dbReference type="AlphaFoldDB" id="A0A2K3M7Y9"/>
<dbReference type="PANTHER" id="PTHR36617">
    <property type="entry name" value="PROTEIN, PUTATIVE-RELATED"/>
    <property type="match status" value="1"/>
</dbReference>
<protein>
    <submittedName>
        <fullName evidence="1">Cytochrome p450</fullName>
    </submittedName>
</protein>
<dbReference type="PANTHER" id="PTHR36617:SF5">
    <property type="entry name" value="OS05G0421675 PROTEIN"/>
    <property type="match status" value="1"/>
</dbReference>
<dbReference type="EMBL" id="ASHM01052517">
    <property type="protein sequence ID" value="PNX86922.1"/>
    <property type="molecule type" value="Genomic_DNA"/>
</dbReference>
<accession>A0A2K3M7Y9</accession>
<reference evidence="1 2" key="1">
    <citation type="journal article" date="2014" name="Am. J. Bot.">
        <title>Genome assembly and annotation for red clover (Trifolium pratense; Fabaceae).</title>
        <authorList>
            <person name="Istvanek J."/>
            <person name="Jaros M."/>
            <person name="Krenek A."/>
            <person name="Repkova J."/>
        </authorList>
    </citation>
    <scope>NUCLEOTIDE SEQUENCE [LARGE SCALE GENOMIC DNA]</scope>
    <source>
        <strain evidence="2">cv. Tatra</strain>
        <tissue evidence="1">Young leaves</tissue>
    </source>
</reference>